<proteinExistence type="predicted"/>
<dbReference type="Proteomes" id="UP000326757">
    <property type="component" value="Unassembled WGS sequence"/>
</dbReference>
<sequence length="121" mass="14577">MVPNRYQVNFTSRVQLISRFIIILYRLHNTYYYSNCQIHLFKFIQNRNLIYNSFPSSYVYIHANENASFESEFRKSRIHSRIILDIDVCKRNYLIRGLGRDFLNLVSWVLGDEFNTLLDVL</sequence>
<evidence type="ECO:0000313" key="2">
    <source>
        <dbReference type="Proteomes" id="UP000326757"/>
    </source>
</evidence>
<keyword evidence="2" id="KW-1185">Reference proteome</keyword>
<dbReference type="AlphaFoldDB" id="A0A5N6K6E0"/>
<organism evidence="1 2">
    <name type="scientific">Monilinia laxa</name>
    <name type="common">Brown rot fungus</name>
    <name type="synonym">Sclerotinia laxa</name>
    <dbReference type="NCBI Taxonomy" id="61186"/>
    <lineage>
        <taxon>Eukaryota</taxon>
        <taxon>Fungi</taxon>
        <taxon>Dikarya</taxon>
        <taxon>Ascomycota</taxon>
        <taxon>Pezizomycotina</taxon>
        <taxon>Leotiomycetes</taxon>
        <taxon>Helotiales</taxon>
        <taxon>Sclerotiniaceae</taxon>
        <taxon>Monilinia</taxon>
    </lineage>
</organism>
<name>A0A5N6K6E0_MONLA</name>
<reference evidence="1 2" key="1">
    <citation type="submission" date="2019-06" db="EMBL/GenBank/DDBJ databases">
        <title>Genome Sequence of the Brown Rot Fungal Pathogen Monilinia laxa.</title>
        <authorList>
            <person name="De Miccolis Angelini R.M."/>
            <person name="Landi L."/>
            <person name="Abate D."/>
            <person name="Pollastro S."/>
            <person name="Romanazzi G."/>
            <person name="Faretra F."/>
        </authorList>
    </citation>
    <scope>NUCLEOTIDE SEQUENCE [LARGE SCALE GENOMIC DNA]</scope>
    <source>
        <strain evidence="1 2">Mlax316</strain>
    </source>
</reference>
<dbReference type="EMBL" id="VIGI01000007">
    <property type="protein sequence ID" value="KAB8298082.1"/>
    <property type="molecule type" value="Genomic_DNA"/>
</dbReference>
<gene>
    <name evidence="1" type="ORF">EYC80_001844</name>
</gene>
<protein>
    <submittedName>
        <fullName evidence="1">Uncharacterized protein</fullName>
    </submittedName>
</protein>
<comment type="caution">
    <text evidence="1">The sequence shown here is derived from an EMBL/GenBank/DDBJ whole genome shotgun (WGS) entry which is preliminary data.</text>
</comment>
<accession>A0A5N6K6E0</accession>
<evidence type="ECO:0000313" key="1">
    <source>
        <dbReference type="EMBL" id="KAB8298082.1"/>
    </source>
</evidence>